<dbReference type="EC" id="3.4.24.59" evidence="4"/>
<dbReference type="CDD" id="cd06457">
    <property type="entry name" value="M3A_MIP"/>
    <property type="match status" value="1"/>
</dbReference>
<keyword evidence="10" id="KW-0809">Transit peptide</keyword>
<evidence type="ECO:0000256" key="13">
    <source>
        <dbReference type="ARBA" id="ARBA00025208"/>
    </source>
</evidence>
<protein>
    <recommendedName>
        <fullName evidence="5">Mitochondrial intermediate peptidase</fullName>
        <ecNumber evidence="4">3.4.24.59</ecNumber>
    </recommendedName>
    <alternativeName>
        <fullName evidence="14">Octapeptidyl aminopeptidase</fullName>
    </alternativeName>
</protein>
<evidence type="ECO:0000256" key="14">
    <source>
        <dbReference type="ARBA" id="ARBA00032470"/>
    </source>
</evidence>
<dbReference type="OMA" id="ALMFEYM"/>
<evidence type="ECO:0000256" key="6">
    <source>
        <dbReference type="ARBA" id="ARBA00022670"/>
    </source>
</evidence>
<dbReference type="InterPro" id="IPR024077">
    <property type="entry name" value="Neurolysin/TOP_dom2"/>
</dbReference>
<evidence type="ECO:0000256" key="5">
    <source>
        <dbReference type="ARBA" id="ARBA00018046"/>
    </source>
</evidence>
<keyword evidence="18" id="KW-1185">Reference proteome</keyword>
<proteinExistence type="inferred from homology"/>
<reference evidence="17 18" key="1">
    <citation type="journal article" date="2010" name="Nat. Biotechnol.">
        <title>Genome sequence of the model mushroom Schizophyllum commune.</title>
        <authorList>
            <person name="Ohm R.A."/>
            <person name="de Jong J.F."/>
            <person name="Lugones L.G."/>
            <person name="Aerts A."/>
            <person name="Kothe E."/>
            <person name="Stajich J.E."/>
            <person name="de Vries R.P."/>
            <person name="Record E."/>
            <person name="Levasseur A."/>
            <person name="Baker S.E."/>
            <person name="Bartholomew K.A."/>
            <person name="Coutinho P.M."/>
            <person name="Erdmann S."/>
            <person name="Fowler T.J."/>
            <person name="Gathman A.C."/>
            <person name="Lombard V."/>
            <person name="Henrissat B."/>
            <person name="Knabe N."/>
            <person name="Kuees U."/>
            <person name="Lilly W.W."/>
            <person name="Lindquist E."/>
            <person name="Lucas S."/>
            <person name="Magnuson J.K."/>
            <person name="Piumi F."/>
            <person name="Raudaskoski M."/>
            <person name="Salamov A."/>
            <person name="Schmutz J."/>
            <person name="Schwarze F.W.M.R."/>
            <person name="vanKuyk P.A."/>
            <person name="Horton J.S."/>
            <person name="Grigoriev I.V."/>
            <person name="Woesten H.A.B."/>
        </authorList>
    </citation>
    <scope>NUCLEOTIDE SEQUENCE [LARGE SCALE GENOMIC DNA]</scope>
    <source>
        <strain evidence="18">H4-8 / FGSC 9210</strain>
    </source>
</reference>
<evidence type="ECO:0000256" key="12">
    <source>
        <dbReference type="ARBA" id="ARBA00023128"/>
    </source>
</evidence>
<evidence type="ECO:0000256" key="10">
    <source>
        <dbReference type="ARBA" id="ARBA00022946"/>
    </source>
</evidence>
<evidence type="ECO:0000256" key="1">
    <source>
        <dbReference type="ARBA" id="ARBA00000436"/>
    </source>
</evidence>
<keyword evidence="7 15" id="KW-0479">Metal-binding</keyword>
<dbReference type="VEuPathDB" id="FungiDB:SCHCODRAFT_02684301"/>
<comment type="subcellular location">
    <subcellularLocation>
        <location evidence="2">Mitochondrion matrix</location>
    </subcellularLocation>
</comment>
<dbReference type="GO" id="GO:0006627">
    <property type="term" value="P:protein processing involved in protein targeting to mitochondrion"/>
    <property type="evidence" value="ECO:0007669"/>
    <property type="project" value="TreeGrafter"/>
</dbReference>
<dbReference type="Gene3D" id="1.10.1370.10">
    <property type="entry name" value="Neurolysin, domain 3"/>
    <property type="match status" value="2"/>
</dbReference>
<evidence type="ECO:0000313" key="18">
    <source>
        <dbReference type="Proteomes" id="UP000007431"/>
    </source>
</evidence>
<dbReference type="GO" id="GO:0005759">
    <property type="term" value="C:mitochondrial matrix"/>
    <property type="evidence" value="ECO:0007669"/>
    <property type="project" value="UniProtKB-SubCell"/>
</dbReference>
<keyword evidence="6 15" id="KW-0645">Protease</keyword>
<organism evidence="18">
    <name type="scientific">Schizophyllum commune (strain H4-8 / FGSC 9210)</name>
    <name type="common">Split gill fungus</name>
    <dbReference type="NCBI Taxonomy" id="578458"/>
    <lineage>
        <taxon>Eukaryota</taxon>
        <taxon>Fungi</taxon>
        <taxon>Dikarya</taxon>
        <taxon>Basidiomycota</taxon>
        <taxon>Agaricomycotina</taxon>
        <taxon>Agaricomycetes</taxon>
        <taxon>Agaricomycetidae</taxon>
        <taxon>Agaricales</taxon>
        <taxon>Schizophyllaceae</taxon>
        <taxon>Schizophyllum</taxon>
    </lineage>
</organism>
<comment type="catalytic activity">
    <reaction evidence="1">
        <text>Release of an N-terminal octapeptide as second stage of processing of some proteins imported into the mitochondrion.</text>
        <dbReference type="EC" id="3.4.24.59"/>
    </reaction>
</comment>
<comment type="cofactor">
    <cofactor evidence="15">
        <name>Zn(2+)</name>
        <dbReference type="ChEBI" id="CHEBI:29105"/>
    </cofactor>
    <text evidence="15">Binds 1 zinc ion.</text>
</comment>
<dbReference type="Proteomes" id="UP000007431">
    <property type="component" value="Unassembled WGS sequence"/>
</dbReference>
<dbReference type="InterPro" id="IPR045090">
    <property type="entry name" value="Pept_M3A_M3B"/>
</dbReference>
<dbReference type="eggNOG" id="KOG2090">
    <property type="taxonomic scope" value="Eukaryota"/>
</dbReference>
<dbReference type="AlphaFoldDB" id="D8PR91"/>
<dbReference type="GO" id="GO:0004222">
    <property type="term" value="F:metalloendopeptidase activity"/>
    <property type="evidence" value="ECO:0007669"/>
    <property type="project" value="UniProtKB-EC"/>
</dbReference>
<dbReference type="InParanoid" id="D8PR91"/>
<keyword evidence="12" id="KW-0496">Mitochondrion</keyword>
<evidence type="ECO:0000313" key="17">
    <source>
        <dbReference type="EMBL" id="EFJ03821.1"/>
    </source>
</evidence>
<dbReference type="InterPro" id="IPR024079">
    <property type="entry name" value="MetalloPept_cat_dom_sf"/>
</dbReference>
<feature type="domain" description="Peptidase M3A/M3B catalytic" evidence="16">
    <location>
        <begin position="286"/>
        <end position="758"/>
    </location>
</feature>
<dbReference type="Pfam" id="PF01432">
    <property type="entry name" value="Peptidase_M3"/>
    <property type="match status" value="1"/>
</dbReference>
<dbReference type="SUPFAM" id="SSF55486">
    <property type="entry name" value="Metalloproteases ('zincins'), catalytic domain"/>
    <property type="match status" value="1"/>
</dbReference>
<dbReference type="KEGG" id="scm:SCHCO_02684301"/>
<dbReference type="Gene3D" id="3.40.390.10">
    <property type="entry name" value="Collagenase (Catalytic Domain)"/>
    <property type="match status" value="1"/>
</dbReference>
<keyword evidence="8 15" id="KW-0378">Hydrolase</keyword>
<evidence type="ECO:0000256" key="4">
    <source>
        <dbReference type="ARBA" id="ARBA00012441"/>
    </source>
</evidence>
<evidence type="ECO:0000256" key="2">
    <source>
        <dbReference type="ARBA" id="ARBA00004305"/>
    </source>
</evidence>
<comment type="similarity">
    <text evidence="3 15">Belongs to the peptidase M3 family.</text>
</comment>
<accession>D8PR91</accession>
<dbReference type="InterPro" id="IPR001567">
    <property type="entry name" value="Pept_M3A_M3B_dom"/>
</dbReference>
<dbReference type="GeneID" id="9585017"/>
<dbReference type="PANTHER" id="PTHR11804:SF79">
    <property type="entry name" value="MITOCHONDRIAL INTERMEDIATE PEPTIDASE"/>
    <property type="match status" value="1"/>
</dbReference>
<dbReference type="GO" id="GO:0046872">
    <property type="term" value="F:metal ion binding"/>
    <property type="evidence" value="ECO:0007669"/>
    <property type="project" value="UniProtKB-UniRule"/>
</dbReference>
<comment type="function">
    <text evidence="13">Cleaves proteins, imported into the mitochondrion, to their mature size. While most mitochondrial precursor proteins are processed to the mature form in one step by mitochondrial processing peptidase (MPP), the sequential cleavage by MIP of an octapeptide after initial processing by MPP is a required step for a subgroup of nuclear-encoded precursor proteins destined for the matrix or the inner membrane.</text>
</comment>
<dbReference type="STRING" id="578458.D8PR91"/>
<dbReference type="RefSeq" id="XP_003038723.1">
    <property type="nucleotide sequence ID" value="XM_003038677.1"/>
</dbReference>
<keyword evidence="9 15" id="KW-0862">Zinc</keyword>
<dbReference type="OrthoDB" id="17530at2759"/>
<evidence type="ECO:0000256" key="3">
    <source>
        <dbReference type="ARBA" id="ARBA00006040"/>
    </source>
</evidence>
<sequence>MIARPARDVLSSATKKQFRFRGCLAARHEPYHTSTSRAGQVAILPATTDDKTLVSVFDSPRSNAKLSGFATTGLFNHSMLTHPRALNSIAQGTLIRAHVLTNRILRAKESREELFKVVKNLDRLSDMLCSVIDLCELVRNSHPDRAWVEAANDAYEGLCQTMNELNTHVGLYDVLKIVLSDPEIVKSLSPEAYRTAMIFWNDFEKSAINLPAKEREEFVALSSEIISLGRMFLEETTAARPPAKIPPSDLAGLKDKGMGVRLQLQAQFTQRDLHVYPGSLQAQMIMRSAPAEEARRRVYIASHSSTPEQIELLERMLSTRARLARLVGRESFAAMALDDKMAKNPTNVARFLDSLMDRSRPYARRALRNLSMRKQEHLHTPPFPTIQAWDRDYYCPPEPPAPPIPLPRLTFGTVLMGLSRLFRHLYGIHLRPVKPIAGEVWHSDVHKLEVVDEEKGVIGLIYADVFARRGKASGAAHYTVRCSRRTDDDDVQGDNDELTRMYPDLIKQSEEFEAVGRGPIPGLPGTYQQPLVVLLCEFARPSLGAAVLEWHEVMTLFHEMGHAMHSMIGRTEYQNVSGTRCPTDFVELPSILMEHFLNSRQVLSLFHADSTSSSSQPIGNQHEDPCHSIDTYAQIMLAALDQIYHSPAALEPGFDSTRELARLHDEKGLIPYVPGTSFQTQFGHLFGYGATYYSYLFDRAIASRVWKDVFSSSPLSRETGERYKQEVLRYGGGKDPWEMVSALLKAPELASGDAEAMATVGRWKIEDEVGLPGRH</sequence>
<keyword evidence="11 15" id="KW-0482">Metalloprotease</keyword>
<evidence type="ECO:0000256" key="11">
    <source>
        <dbReference type="ARBA" id="ARBA00023049"/>
    </source>
</evidence>
<evidence type="ECO:0000256" key="8">
    <source>
        <dbReference type="ARBA" id="ARBA00022801"/>
    </source>
</evidence>
<dbReference type="GO" id="GO:0006518">
    <property type="term" value="P:peptide metabolic process"/>
    <property type="evidence" value="ECO:0007669"/>
    <property type="project" value="TreeGrafter"/>
</dbReference>
<evidence type="ECO:0000256" key="9">
    <source>
        <dbReference type="ARBA" id="ARBA00022833"/>
    </source>
</evidence>
<dbReference type="HOGENOM" id="CLU_001805_0_0_1"/>
<dbReference type="PANTHER" id="PTHR11804">
    <property type="entry name" value="PROTEASE M3 THIMET OLIGOPEPTIDASE-RELATED"/>
    <property type="match status" value="1"/>
</dbReference>
<evidence type="ECO:0000259" key="16">
    <source>
        <dbReference type="Pfam" id="PF01432"/>
    </source>
</evidence>
<evidence type="ECO:0000256" key="15">
    <source>
        <dbReference type="RuleBase" id="RU003435"/>
    </source>
</evidence>
<dbReference type="EMBL" id="GL377302">
    <property type="protein sequence ID" value="EFJ03821.1"/>
    <property type="molecule type" value="Genomic_DNA"/>
</dbReference>
<name>D8PR91_SCHCM</name>
<dbReference type="FunFam" id="3.40.390.10:FF:000055">
    <property type="entry name" value="Related to mitochondrial intermediate peptidase"/>
    <property type="match status" value="1"/>
</dbReference>
<dbReference type="InterPro" id="IPR033851">
    <property type="entry name" value="M3A_MIP"/>
</dbReference>
<dbReference type="FunCoup" id="D8PR91">
    <property type="interactions" value="372"/>
</dbReference>
<gene>
    <name evidence="17" type="primary">mip</name>
    <name evidence="17" type="ORF">SCHCODRAFT_13586</name>
</gene>
<evidence type="ECO:0000256" key="7">
    <source>
        <dbReference type="ARBA" id="ARBA00022723"/>
    </source>
</evidence>